<feature type="transmembrane region" description="Helical" evidence="1">
    <location>
        <begin position="28"/>
        <end position="59"/>
    </location>
</feature>
<keyword evidence="1" id="KW-1133">Transmembrane helix</keyword>
<evidence type="ECO:0000256" key="1">
    <source>
        <dbReference type="SAM" id="Phobius"/>
    </source>
</evidence>
<evidence type="ECO:0000313" key="3">
    <source>
        <dbReference type="Proteomes" id="UP000038009"/>
    </source>
</evidence>
<accession>A0A0N1PCS7</accession>
<keyword evidence="1" id="KW-0472">Membrane</keyword>
<dbReference type="OMA" id="CARMIAY"/>
<name>A0A0N1PCS7_LEPSE</name>
<gene>
    <name evidence="2" type="ORF">ABL78_5023</name>
</gene>
<dbReference type="AlphaFoldDB" id="A0A0N1PCS7"/>
<dbReference type="Proteomes" id="UP000038009">
    <property type="component" value="Unassembled WGS sequence"/>
</dbReference>
<reference evidence="2 3" key="1">
    <citation type="journal article" date="2015" name="PLoS Pathog.">
        <title>Leptomonas seymouri: Adaptations to the Dixenous Life Cycle Analyzed by Genome Sequencing, Transcriptome Profiling and Co-infection with Leishmania donovani.</title>
        <authorList>
            <person name="Kraeva N."/>
            <person name="Butenko A."/>
            <person name="Hlavacova J."/>
            <person name="Kostygov A."/>
            <person name="Myskova J."/>
            <person name="Grybchuk D."/>
            <person name="Lestinova T."/>
            <person name="Votypka J."/>
            <person name="Volf P."/>
            <person name="Opperdoes F."/>
            <person name="Flegontov P."/>
            <person name="Lukes J."/>
            <person name="Yurchenko V."/>
        </authorList>
    </citation>
    <scope>NUCLEOTIDE SEQUENCE [LARGE SCALE GENOMIC DNA]</scope>
    <source>
        <strain evidence="2 3">ATCC 30220</strain>
    </source>
</reference>
<keyword evidence="3" id="KW-1185">Reference proteome</keyword>
<protein>
    <recommendedName>
        <fullName evidence="4">DUF2062 domain-containing protein</fullName>
    </recommendedName>
</protein>
<evidence type="ECO:0000313" key="2">
    <source>
        <dbReference type="EMBL" id="KPI85891.1"/>
    </source>
</evidence>
<proteinExistence type="predicted"/>
<dbReference type="VEuPathDB" id="TriTrypDB:Lsey_0159_0010"/>
<dbReference type="OrthoDB" id="1914153at2759"/>
<keyword evidence="1" id="KW-0812">Transmembrane</keyword>
<organism evidence="2 3">
    <name type="scientific">Leptomonas seymouri</name>
    <dbReference type="NCBI Taxonomy" id="5684"/>
    <lineage>
        <taxon>Eukaryota</taxon>
        <taxon>Discoba</taxon>
        <taxon>Euglenozoa</taxon>
        <taxon>Kinetoplastea</taxon>
        <taxon>Metakinetoplastina</taxon>
        <taxon>Trypanosomatida</taxon>
        <taxon>Trypanosomatidae</taxon>
        <taxon>Leishmaniinae</taxon>
        <taxon>Leptomonas</taxon>
    </lineage>
</organism>
<sequence length="174" mass="19068">MQRCRQRAFQVLRERLLNPLRQLTGIEIFVAVAVGVVGGVFPVPLITSLVTLISGWYIHCSAAELVVGSTVNLLCTPLQFAFLPSFARLSGTISQADTSAFTATALMEALTKGYAVLIASCARMIAYAVFGWLLVCIPVIFVLRALQRCAVRRELQRQSLHLLTLEEVHVSIGH</sequence>
<feature type="transmembrane region" description="Helical" evidence="1">
    <location>
        <begin position="125"/>
        <end position="146"/>
    </location>
</feature>
<comment type="caution">
    <text evidence="2">The sequence shown here is derived from an EMBL/GenBank/DDBJ whole genome shotgun (WGS) entry which is preliminary data.</text>
</comment>
<dbReference type="EMBL" id="LJSK01000159">
    <property type="protein sequence ID" value="KPI85891.1"/>
    <property type="molecule type" value="Genomic_DNA"/>
</dbReference>
<evidence type="ECO:0008006" key="4">
    <source>
        <dbReference type="Google" id="ProtNLM"/>
    </source>
</evidence>